<feature type="region of interest" description="Disordered" evidence="1">
    <location>
        <begin position="250"/>
        <end position="269"/>
    </location>
</feature>
<reference evidence="3" key="1">
    <citation type="journal article" date="2021" name="Front. Microbiol.">
        <title>Comprehensive Comparative Genomics and Phenotyping of Methylobacterium Species.</title>
        <authorList>
            <person name="Alessa O."/>
            <person name="Ogura Y."/>
            <person name="Fujitani Y."/>
            <person name="Takami H."/>
            <person name="Hayashi T."/>
            <person name="Sahin N."/>
            <person name="Tani A."/>
        </authorList>
    </citation>
    <scope>NUCLEOTIDE SEQUENCE</scope>
    <source>
        <strain evidence="3">NBRC 15689</strain>
    </source>
</reference>
<sequence>MAAAEGSPLIGASHAATLGPAAWTGVLATLGTGFDARGPFLRPREPVRVPAALCSSSLDAIAFGAIFLDGSARVVHVTRAAADLIKGCLRIDRSGCLHSLGRTERPRFDRLLGAATGGIGPPGEAAMLLKGDGTRRPIHVELIPQRGPDAAPASPLPAEGGAILLLRDIFAPAIRPIAGLLQQLGLPPCEAGTATLIGRGASPREAARALLVSEATIRVHLRACFAKLGLDRQSELAVLVTRLDCAGAQAEAAGPSDGTASAPSSPWDA</sequence>
<dbReference type="InterPro" id="IPR016032">
    <property type="entry name" value="Sig_transdc_resp-reg_C-effctor"/>
</dbReference>
<feature type="domain" description="HTH luxR-type" evidence="2">
    <location>
        <begin position="183"/>
        <end position="240"/>
    </location>
</feature>
<evidence type="ECO:0000259" key="2">
    <source>
        <dbReference type="SMART" id="SM00421"/>
    </source>
</evidence>
<dbReference type="SUPFAM" id="SSF46894">
    <property type="entry name" value="C-terminal effector domain of the bipartite response regulators"/>
    <property type="match status" value="1"/>
</dbReference>
<keyword evidence="4" id="KW-1185">Reference proteome</keyword>
<dbReference type="SMART" id="SM00421">
    <property type="entry name" value="HTH_LUXR"/>
    <property type="match status" value="1"/>
</dbReference>
<comment type="caution">
    <text evidence="3">The sequence shown here is derived from an EMBL/GenBank/DDBJ whole genome shotgun (WGS) entry which is preliminary data.</text>
</comment>
<dbReference type="Proteomes" id="UP001055156">
    <property type="component" value="Unassembled WGS sequence"/>
</dbReference>
<dbReference type="Gene3D" id="1.10.10.10">
    <property type="entry name" value="Winged helix-like DNA-binding domain superfamily/Winged helix DNA-binding domain"/>
    <property type="match status" value="1"/>
</dbReference>
<reference evidence="3" key="2">
    <citation type="submission" date="2021-08" db="EMBL/GenBank/DDBJ databases">
        <authorList>
            <person name="Tani A."/>
            <person name="Ola A."/>
            <person name="Ogura Y."/>
            <person name="Katsura K."/>
            <person name="Hayashi T."/>
        </authorList>
    </citation>
    <scope>NUCLEOTIDE SEQUENCE</scope>
    <source>
        <strain evidence="3">NBRC 15689</strain>
    </source>
</reference>
<dbReference type="RefSeq" id="WP_238310128.1">
    <property type="nucleotide sequence ID" value="NZ_BPQV01000002.1"/>
</dbReference>
<evidence type="ECO:0000313" key="3">
    <source>
        <dbReference type="EMBL" id="GJE26192.1"/>
    </source>
</evidence>
<dbReference type="InterPro" id="IPR000792">
    <property type="entry name" value="Tscrpt_reg_LuxR_C"/>
</dbReference>
<dbReference type="EMBL" id="BPQV01000002">
    <property type="protein sequence ID" value="GJE26192.1"/>
    <property type="molecule type" value="Genomic_DNA"/>
</dbReference>
<gene>
    <name evidence="3" type="ORF">LKMONMHP_1039</name>
</gene>
<organism evidence="3 4">
    <name type="scientific">Methylobacterium organophilum</name>
    <dbReference type="NCBI Taxonomy" id="410"/>
    <lineage>
        <taxon>Bacteria</taxon>
        <taxon>Pseudomonadati</taxon>
        <taxon>Pseudomonadota</taxon>
        <taxon>Alphaproteobacteria</taxon>
        <taxon>Hyphomicrobiales</taxon>
        <taxon>Methylobacteriaceae</taxon>
        <taxon>Methylobacterium</taxon>
    </lineage>
</organism>
<feature type="compositionally biased region" description="Polar residues" evidence="1">
    <location>
        <begin position="258"/>
        <end position="269"/>
    </location>
</feature>
<dbReference type="InterPro" id="IPR036388">
    <property type="entry name" value="WH-like_DNA-bd_sf"/>
</dbReference>
<proteinExistence type="predicted"/>
<evidence type="ECO:0000313" key="4">
    <source>
        <dbReference type="Proteomes" id="UP001055156"/>
    </source>
</evidence>
<evidence type="ECO:0000256" key="1">
    <source>
        <dbReference type="SAM" id="MobiDB-lite"/>
    </source>
</evidence>
<accession>A0ABQ4T6D3</accession>
<protein>
    <recommendedName>
        <fullName evidence="2">HTH luxR-type domain-containing protein</fullName>
    </recommendedName>
</protein>
<name>A0ABQ4T6D3_METOR</name>